<dbReference type="GO" id="GO:0046872">
    <property type="term" value="F:metal ion binding"/>
    <property type="evidence" value="ECO:0007669"/>
    <property type="project" value="UniProtKB-KW"/>
</dbReference>
<gene>
    <name evidence="4" type="ORF">GZ22_13085</name>
</gene>
<keyword evidence="2" id="KW-0456">Lyase</keyword>
<reference evidence="4 5" key="1">
    <citation type="submission" date="2014-07" db="EMBL/GenBank/DDBJ databases">
        <title>Complete genome sequence of a moderately halophilic bacterium Terribacillus aidingensis MP602, isolated from Cryptomeria fortunei in Tianmu mountain in China.</title>
        <authorList>
            <person name="Wang Y."/>
            <person name="Lu P."/>
            <person name="Zhang L."/>
        </authorList>
    </citation>
    <scope>NUCLEOTIDE SEQUENCE [LARGE SCALE GENOMIC DNA]</scope>
    <source>
        <strain evidence="4 5">MP602</strain>
    </source>
</reference>
<dbReference type="GO" id="GO:0016832">
    <property type="term" value="F:aldehyde-lyase activity"/>
    <property type="evidence" value="ECO:0007669"/>
    <property type="project" value="TreeGrafter"/>
</dbReference>
<dbReference type="Pfam" id="PF00596">
    <property type="entry name" value="Aldolase_II"/>
    <property type="match status" value="1"/>
</dbReference>
<dbReference type="Proteomes" id="UP000027980">
    <property type="component" value="Chromosome"/>
</dbReference>
<keyword evidence="1" id="KW-0479">Metal-binding</keyword>
<dbReference type="PANTHER" id="PTHR22789">
    <property type="entry name" value="FUCULOSE PHOSPHATE ALDOLASE"/>
    <property type="match status" value="1"/>
</dbReference>
<organism evidence="4 5">
    <name type="scientific">Terribacillus saccharophilus</name>
    <dbReference type="NCBI Taxonomy" id="361277"/>
    <lineage>
        <taxon>Bacteria</taxon>
        <taxon>Bacillati</taxon>
        <taxon>Bacillota</taxon>
        <taxon>Bacilli</taxon>
        <taxon>Bacillales</taxon>
        <taxon>Bacillaceae</taxon>
        <taxon>Terribacillus</taxon>
    </lineage>
</organism>
<dbReference type="SUPFAM" id="SSF53639">
    <property type="entry name" value="AraD/HMP-PK domain-like"/>
    <property type="match status" value="1"/>
</dbReference>
<sequence length="196" mass="21924">MAVEDKLNNMMKDAIWVGQSLFSRGKVSGSAANLSFRYEDKVYVTRSGSCFGRLGEDDFAVLSMDGTVLNGIKPSKEWPLHLALFQKDQSADAVIHTHSTYATYWSCQKWDGVSDLIPTPTPYLKMKVGEVGFVPYAPPGTEELFEAFRNSLKETNCYLLENHGPILADKTMLEAFYAIEELEEASNNAYLLKTTE</sequence>
<dbReference type="Gene3D" id="3.40.225.10">
    <property type="entry name" value="Class II aldolase/adducin N-terminal domain"/>
    <property type="match status" value="1"/>
</dbReference>
<evidence type="ECO:0000259" key="3">
    <source>
        <dbReference type="SMART" id="SM01007"/>
    </source>
</evidence>
<dbReference type="OrthoDB" id="9786287at2"/>
<proteinExistence type="predicted"/>
<dbReference type="AlphaFoldDB" id="A0A075LNA2"/>
<evidence type="ECO:0000256" key="1">
    <source>
        <dbReference type="ARBA" id="ARBA00022723"/>
    </source>
</evidence>
<evidence type="ECO:0000256" key="2">
    <source>
        <dbReference type="ARBA" id="ARBA00023239"/>
    </source>
</evidence>
<dbReference type="KEGG" id="tap:GZ22_13085"/>
<dbReference type="HOGENOM" id="CLU_006033_3_2_9"/>
<dbReference type="RefSeq" id="WP_038563104.1">
    <property type="nucleotide sequence ID" value="NZ_JAMAVC010000002.1"/>
</dbReference>
<dbReference type="PANTHER" id="PTHR22789:SF0">
    <property type="entry name" value="3-OXO-TETRONATE 4-PHOSPHATE DECARBOXYLASE-RELATED"/>
    <property type="match status" value="1"/>
</dbReference>
<dbReference type="SMART" id="SM01007">
    <property type="entry name" value="Aldolase_II"/>
    <property type="match status" value="1"/>
</dbReference>
<accession>A0A075LNA2</accession>
<evidence type="ECO:0000313" key="5">
    <source>
        <dbReference type="Proteomes" id="UP000027980"/>
    </source>
</evidence>
<dbReference type="InterPro" id="IPR001303">
    <property type="entry name" value="Aldolase_II/adducin_N"/>
</dbReference>
<feature type="domain" description="Class II aldolase/adducin N-terminal" evidence="3">
    <location>
        <begin position="12"/>
        <end position="190"/>
    </location>
</feature>
<evidence type="ECO:0000313" key="4">
    <source>
        <dbReference type="EMBL" id="AIF67477.1"/>
    </source>
</evidence>
<dbReference type="GO" id="GO:0019323">
    <property type="term" value="P:pentose catabolic process"/>
    <property type="evidence" value="ECO:0007669"/>
    <property type="project" value="TreeGrafter"/>
</dbReference>
<dbReference type="GO" id="GO:0005829">
    <property type="term" value="C:cytosol"/>
    <property type="evidence" value="ECO:0007669"/>
    <property type="project" value="TreeGrafter"/>
</dbReference>
<name>A0A075LNA2_9BACI</name>
<dbReference type="InterPro" id="IPR036409">
    <property type="entry name" value="Aldolase_II/adducin_N_sf"/>
</dbReference>
<dbReference type="InterPro" id="IPR050197">
    <property type="entry name" value="Aldolase_class_II_sugar_metab"/>
</dbReference>
<dbReference type="EMBL" id="CP008876">
    <property type="protein sequence ID" value="AIF67477.1"/>
    <property type="molecule type" value="Genomic_DNA"/>
</dbReference>
<protein>
    <submittedName>
        <fullName evidence="4">Aldolase</fullName>
    </submittedName>
</protein>